<evidence type="ECO:0000313" key="9">
    <source>
        <dbReference type="EMBL" id="KJB09366.1"/>
    </source>
</evidence>
<evidence type="ECO:0000256" key="4">
    <source>
        <dbReference type="ARBA" id="ARBA00022679"/>
    </source>
</evidence>
<evidence type="ECO:0000256" key="7">
    <source>
        <dbReference type="ARBA" id="ARBA00048552"/>
    </source>
</evidence>
<dbReference type="AlphaFoldDB" id="A0A0D2PYP1"/>
<keyword evidence="5" id="KW-0548">Nucleotidyltransferase</keyword>
<evidence type="ECO:0000256" key="2">
    <source>
        <dbReference type="ARBA" id="ARBA00012418"/>
    </source>
</evidence>
<organism evidence="9 10">
    <name type="scientific">Gossypium raimondii</name>
    <name type="common">Peruvian cotton</name>
    <name type="synonym">Gossypium klotzschianum subsp. raimondii</name>
    <dbReference type="NCBI Taxonomy" id="29730"/>
    <lineage>
        <taxon>Eukaryota</taxon>
        <taxon>Viridiplantae</taxon>
        <taxon>Streptophyta</taxon>
        <taxon>Embryophyta</taxon>
        <taxon>Tracheophyta</taxon>
        <taxon>Spermatophyta</taxon>
        <taxon>Magnoliopsida</taxon>
        <taxon>eudicotyledons</taxon>
        <taxon>Gunneridae</taxon>
        <taxon>Pentapetalae</taxon>
        <taxon>rosids</taxon>
        <taxon>malvids</taxon>
        <taxon>Malvales</taxon>
        <taxon>Malvaceae</taxon>
        <taxon>Malvoideae</taxon>
        <taxon>Gossypium</taxon>
    </lineage>
</organism>
<comment type="similarity">
    <text evidence="1">Belongs to the RNA polymerase beta chain family.</text>
</comment>
<dbReference type="GO" id="GO:0000428">
    <property type="term" value="C:DNA-directed RNA polymerase complex"/>
    <property type="evidence" value="ECO:0007669"/>
    <property type="project" value="UniProtKB-KW"/>
</dbReference>
<accession>A0A0D2PYP1</accession>
<protein>
    <recommendedName>
        <fullName evidence="2">DNA-directed RNA polymerase</fullName>
        <ecNumber evidence="2">2.7.7.6</ecNumber>
    </recommendedName>
</protein>
<evidence type="ECO:0000256" key="1">
    <source>
        <dbReference type="ARBA" id="ARBA00006835"/>
    </source>
</evidence>
<dbReference type="GO" id="GO:0032549">
    <property type="term" value="F:ribonucleoside binding"/>
    <property type="evidence" value="ECO:0007669"/>
    <property type="project" value="InterPro"/>
</dbReference>
<feature type="domain" description="RNA polymerase Rpb2" evidence="8">
    <location>
        <begin position="1"/>
        <end position="49"/>
    </location>
</feature>
<dbReference type="GO" id="GO:0006351">
    <property type="term" value="P:DNA-templated transcription"/>
    <property type="evidence" value="ECO:0007669"/>
    <property type="project" value="InterPro"/>
</dbReference>
<dbReference type="InterPro" id="IPR007642">
    <property type="entry name" value="RNA_pol_Rpb2_2"/>
</dbReference>
<dbReference type="STRING" id="29730.A0A0D2PYP1"/>
<keyword evidence="4" id="KW-0808">Transferase</keyword>
<dbReference type="OMA" id="CCYLGPG"/>
<dbReference type="Pfam" id="PF04561">
    <property type="entry name" value="RNA_pol_Rpb2_2"/>
    <property type="match status" value="1"/>
</dbReference>
<reference evidence="9 10" key="1">
    <citation type="journal article" date="2012" name="Nature">
        <title>Repeated polyploidization of Gossypium genomes and the evolution of spinnable cotton fibres.</title>
        <authorList>
            <person name="Paterson A.H."/>
            <person name="Wendel J.F."/>
            <person name="Gundlach H."/>
            <person name="Guo H."/>
            <person name="Jenkins J."/>
            <person name="Jin D."/>
            <person name="Llewellyn D."/>
            <person name="Showmaker K.C."/>
            <person name="Shu S."/>
            <person name="Udall J."/>
            <person name="Yoo M.J."/>
            <person name="Byers R."/>
            <person name="Chen W."/>
            <person name="Doron-Faigenboim A."/>
            <person name="Duke M.V."/>
            <person name="Gong L."/>
            <person name="Grimwood J."/>
            <person name="Grover C."/>
            <person name="Grupp K."/>
            <person name="Hu G."/>
            <person name="Lee T.H."/>
            <person name="Li J."/>
            <person name="Lin L."/>
            <person name="Liu T."/>
            <person name="Marler B.S."/>
            <person name="Page J.T."/>
            <person name="Roberts A.W."/>
            <person name="Romanel E."/>
            <person name="Sanders W.S."/>
            <person name="Szadkowski E."/>
            <person name="Tan X."/>
            <person name="Tang H."/>
            <person name="Xu C."/>
            <person name="Wang J."/>
            <person name="Wang Z."/>
            <person name="Zhang D."/>
            <person name="Zhang L."/>
            <person name="Ashrafi H."/>
            <person name="Bedon F."/>
            <person name="Bowers J.E."/>
            <person name="Brubaker C.L."/>
            <person name="Chee P.W."/>
            <person name="Das S."/>
            <person name="Gingle A.R."/>
            <person name="Haigler C.H."/>
            <person name="Harker D."/>
            <person name="Hoffmann L.V."/>
            <person name="Hovav R."/>
            <person name="Jones D.C."/>
            <person name="Lemke C."/>
            <person name="Mansoor S."/>
            <person name="ur Rahman M."/>
            <person name="Rainville L.N."/>
            <person name="Rambani A."/>
            <person name="Reddy U.K."/>
            <person name="Rong J.K."/>
            <person name="Saranga Y."/>
            <person name="Scheffler B.E."/>
            <person name="Scheffler J.A."/>
            <person name="Stelly D.M."/>
            <person name="Triplett B.A."/>
            <person name="Van Deynze A."/>
            <person name="Vaslin M.F."/>
            <person name="Waghmare V.N."/>
            <person name="Walford S.A."/>
            <person name="Wright R.J."/>
            <person name="Zaki E.A."/>
            <person name="Zhang T."/>
            <person name="Dennis E.S."/>
            <person name="Mayer K.F."/>
            <person name="Peterson D.G."/>
            <person name="Rokhsar D.S."/>
            <person name="Wang X."/>
            <person name="Schmutz J."/>
        </authorList>
    </citation>
    <scope>NUCLEOTIDE SEQUENCE [LARGE SCALE GENOMIC DNA]</scope>
</reference>
<evidence type="ECO:0000256" key="3">
    <source>
        <dbReference type="ARBA" id="ARBA00022478"/>
    </source>
</evidence>
<dbReference type="InterPro" id="IPR015712">
    <property type="entry name" value="DNA-dir_RNA_pol_su2"/>
</dbReference>
<proteinExistence type="inferred from homology"/>
<dbReference type="Gramene" id="KJB09366">
    <property type="protein sequence ID" value="KJB09366"/>
    <property type="gene ID" value="B456_001G136600"/>
</dbReference>
<dbReference type="EC" id="2.7.7.6" evidence="2"/>
<dbReference type="GO" id="GO:0003677">
    <property type="term" value="F:DNA binding"/>
    <property type="evidence" value="ECO:0007669"/>
    <property type="project" value="InterPro"/>
</dbReference>
<sequence length="140" mass="15769">MNQRLNLNIPQNNTFLLSRDILAAADRLIGMKFGMGTLDDMNHLKNKRILSVADLLQDQFGLALVRLENVVRGTICGAIRHKLILTPQNLVTSTSLTTIYESFFGLHPLSQVLDQTNPLTQIVHGRKLPNLISIFIIFYL</sequence>
<dbReference type="Gene3D" id="3.90.1100.10">
    <property type="match status" value="1"/>
</dbReference>
<dbReference type="InterPro" id="IPR037034">
    <property type="entry name" value="RNA_pol_Rpb2_2_sf"/>
</dbReference>
<dbReference type="EMBL" id="CM001740">
    <property type="protein sequence ID" value="KJB09366.1"/>
    <property type="molecule type" value="Genomic_DNA"/>
</dbReference>
<dbReference type="Gene3D" id="3.90.1110.10">
    <property type="entry name" value="RNA polymerase Rpb2, domain 2"/>
    <property type="match status" value="1"/>
</dbReference>
<dbReference type="Proteomes" id="UP000032304">
    <property type="component" value="Chromosome 1"/>
</dbReference>
<name>A0A0D2PYP1_GOSRA</name>
<dbReference type="GO" id="GO:0003899">
    <property type="term" value="F:DNA-directed RNA polymerase activity"/>
    <property type="evidence" value="ECO:0007669"/>
    <property type="project" value="UniProtKB-EC"/>
</dbReference>
<evidence type="ECO:0000313" key="10">
    <source>
        <dbReference type="Proteomes" id="UP000032304"/>
    </source>
</evidence>
<evidence type="ECO:0000256" key="5">
    <source>
        <dbReference type="ARBA" id="ARBA00022695"/>
    </source>
</evidence>
<dbReference type="eggNOG" id="KOG0214">
    <property type="taxonomic scope" value="Eukaryota"/>
</dbReference>
<dbReference type="PANTHER" id="PTHR20856">
    <property type="entry name" value="DNA-DIRECTED RNA POLYMERASE I SUBUNIT 2"/>
    <property type="match status" value="1"/>
</dbReference>
<evidence type="ECO:0000259" key="8">
    <source>
        <dbReference type="Pfam" id="PF04561"/>
    </source>
</evidence>
<gene>
    <name evidence="9" type="ORF">B456_001G136600</name>
</gene>
<keyword evidence="3" id="KW-0240">DNA-directed RNA polymerase</keyword>
<keyword evidence="10" id="KW-1185">Reference proteome</keyword>
<keyword evidence="6" id="KW-0804">Transcription</keyword>
<dbReference type="SUPFAM" id="SSF64484">
    <property type="entry name" value="beta and beta-prime subunits of DNA dependent RNA-polymerase"/>
    <property type="match status" value="1"/>
</dbReference>
<evidence type="ECO:0000256" key="6">
    <source>
        <dbReference type="ARBA" id="ARBA00023163"/>
    </source>
</evidence>
<comment type="catalytic activity">
    <reaction evidence="7">
        <text>RNA(n) + a ribonucleoside 5'-triphosphate = RNA(n+1) + diphosphate</text>
        <dbReference type="Rhea" id="RHEA:21248"/>
        <dbReference type="Rhea" id="RHEA-COMP:14527"/>
        <dbReference type="Rhea" id="RHEA-COMP:17342"/>
        <dbReference type="ChEBI" id="CHEBI:33019"/>
        <dbReference type="ChEBI" id="CHEBI:61557"/>
        <dbReference type="ChEBI" id="CHEBI:140395"/>
        <dbReference type="EC" id="2.7.7.6"/>
    </reaction>
</comment>